<organism evidence="1 2">
    <name type="scientific">Chaetoceros tenuissimus</name>
    <dbReference type="NCBI Taxonomy" id="426638"/>
    <lineage>
        <taxon>Eukaryota</taxon>
        <taxon>Sar</taxon>
        <taxon>Stramenopiles</taxon>
        <taxon>Ochrophyta</taxon>
        <taxon>Bacillariophyta</taxon>
        <taxon>Coscinodiscophyceae</taxon>
        <taxon>Chaetocerotophycidae</taxon>
        <taxon>Chaetocerotales</taxon>
        <taxon>Chaetocerotaceae</taxon>
        <taxon>Chaetoceros</taxon>
    </lineage>
</organism>
<protein>
    <recommendedName>
        <fullName evidence="3">Prolyl 4-hydroxylase alpha subunit domain-containing protein</fullName>
    </recommendedName>
</protein>
<dbReference type="Proteomes" id="UP001054902">
    <property type="component" value="Unassembled WGS sequence"/>
</dbReference>
<dbReference type="Gene3D" id="2.60.120.620">
    <property type="entry name" value="q2cbj1_9rhob like domain"/>
    <property type="match status" value="1"/>
</dbReference>
<evidence type="ECO:0000313" key="1">
    <source>
        <dbReference type="EMBL" id="GFH59356.1"/>
    </source>
</evidence>
<gene>
    <name evidence="1" type="ORF">CTEN210_15832</name>
</gene>
<keyword evidence="2" id="KW-1185">Reference proteome</keyword>
<evidence type="ECO:0000313" key="2">
    <source>
        <dbReference type="Proteomes" id="UP001054902"/>
    </source>
</evidence>
<dbReference type="AlphaFoldDB" id="A0AAD3HDL8"/>
<proteinExistence type="predicted"/>
<dbReference type="EMBL" id="BLLK01000062">
    <property type="protein sequence ID" value="GFH59356.1"/>
    <property type="molecule type" value="Genomic_DNA"/>
</dbReference>
<reference evidence="1 2" key="1">
    <citation type="journal article" date="2021" name="Sci. Rep.">
        <title>The genome of the diatom Chaetoceros tenuissimus carries an ancient integrated fragment of an extant virus.</title>
        <authorList>
            <person name="Hongo Y."/>
            <person name="Kimura K."/>
            <person name="Takaki Y."/>
            <person name="Yoshida Y."/>
            <person name="Baba S."/>
            <person name="Kobayashi G."/>
            <person name="Nagasaki K."/>
            <person name="Hano T."/>
            <person name="Tomaru Y."/>
        </authorList>
    </citation>
    <scope>NUCLEOTIDE SEQUENCE [LARGE SCALE GENOMIC DNA]</scope>
    <source>
        <strain evidence="1 2">NIES-3715</strain>
    </source>
</reference>
<accession>A0AAD3HDL8</accession>
<sequence>MKSTLLKFEEFVGKYVDEDVHQFRHGLVIDDACPSEWIQKVQKIRLSLPLDSKRPTVDRRFFRDDEKCITAMIENIVGDVLESHGYRSKSFDIYCNKYLRILEYNRKGAELLPHTDGTKTCEDTNRKSSHTLLLFLSDCELGGCTVIMDGEGDWSKQSNLIVKEECLFSHDDANGQPGQQQISCNRNIDHITLGVQPRCSRIFLFPHKWPHAGEMCDNIPKIVLRAELTLVEIET</sequence>
<evidence type="ECO:0008006" key="3">
    <source>
        <dbReference type="Google" id="ProtNLM"/>
    </source>
</evidence>
<name>A0AAD3HDL8_9STRA</name>
<comment type="caution">
    <text evidence="1">The sequence shown here is derived from an EMBL/GenBank/DDBJ whole genome shotgun (WGS) entry which is preliminary data.</text>
</comment>